<protein>
    <recommendedName>
        <fullName evidence="5">Intraflagellar transport protein 74 homolog</fullName>
    </recommendedName>
</protein>
<organism evidence="3 4">
    <name type="scientific">Steinernema hermaphroditum</name>
    <dbReference type="NCBI Taxonomy" id="289476"/>
    <lineage>
        <taxon>Eukaryota</taxon>
        <taxon>Metazoa</taxon>
        <taxon>Ecdysozoa</taxon>
        <taxon>Nematoda</taxon>
        <taxon>Chromadorea</taxon>
        <taxon>Rhabditida</taxon>
        <taxon>Tylenchina</taxon>
        <taxon>Panagrolaimomorpha</taxon>
        <taxon>Strongyloidoidea</taxon>
        <taxon>Steinernematidae</taxon>
        <taxon>Steinernema</taxon>
    </lineage>
</organism>
<gene>
    <name evidence="3" type="ORF">QR680_001141</name>
</gene>
<feature type="region of interest" description="Disordered" evidence="2">
    <location>
        <begin position="1"/>
        <end position="52"/>
    </location>
</feature>
<proteinExistence type="predicted"/>
<evidence type="ECO:0000313" key="4">
    <source>
        <dbReference type="Proteomes" id="UP001175271"/>
    </source>
</evidence>
<reference evidence="3" key="1">
    <citation type="submission" date="2023-06" db="EMBL/GenBank/DDBJ databases">
        <title>Genomic analysis of the entomopathogenic nematode Steinernema hermaphroditum.</title>
        <authorList>
            <person name="Schwarz E.M."/>
            <person name="Heppert J.K."/>
            <person name="Baniya A."/>
            <person name="Schwartz H.T."/>
            <person name="Tan C.-H."/>
            <person name="Antoshechkin I."/>
            <person name="Sternberg P.W."/>
            <person name="Goodrich-Blair H."/>
            <person name="Dillman A.R."/>
        </authorList>
    </citation>
    <scope>NUCLEOTIDE SEQUENCE</scope>
    <source>
        <strain evidence="3">PS9179</strain>
        <tissue evidence="3">Whole animal</tissue>
    </source>
</reference>
<feature type="coiled-coil region" evidence="1">
    <location>
        <begin position="362"/>
        <end position="389"/>
    </location>
</feature>
<name>A0AA39LFE9_9BILA</name>
<dbReference type="GO" id="GO:0030992">
    <property type="term" value="C:intraciliary transport particle B"/>
    <property type="evidence" value="ECO:0007669"/>
    <property type="project" value="InterPro"/>
</dbReference>
<dbReference type="PANTHER" id="PTHR31432:SF0">
    <property type="entry name" value="INTRAFLAGELLAR TRANSPORT PROTEIN 74 HOMOLOG"/>
    <property type="match status" value="1"/>
</dbReference>
<dbReference type="EMBL" id="JAUCMV010000005">
    <property type="protein sequence ID" value="KAK0395150.1"/>
    <property type="molecule type" value="Genomic_DNA"/>
</dbReference>
<feature type="coiled-coil region" evidence="1">
    <location>
        <begin position="134"/>
        <end position="330"/>
    </location>
</feature>
<evidence type="ECO:0000256" key="2">
    <source>
        <dbReference type="SAM" id="MobiDB-lite"/>
    </source>
</evidence>
<comment type="caution">
    <text evidence="3">The sequence shown here is derived from an EMBL/GenBank/DDBJ whole genome shotgun (WGS) entry which is preliminary data.</text>
</comment>
<dbReference type="InterPro" id="IPR029602">
    <property type="entry name" value="IFT74"/>
</dbReference>
<dbReference type="AlphaFoldDB" id="A0AA39LFE9"/>
<keyword evidence="1" id="KW-0175">Coiled coil</keyword>
<keyword evidence="4" id="KW-1185">Reference proteome</keyword>
<dbReference type="GO" id="GO:0035735">
    <property type="term" value="P:intraciliary transport involved in cilium assembly"/>
    <property type="evidence" value="ECO:0007669"/>
    <property type="project" value="TreeGrafter"/>
</dbReference>
<sequence length="627" mass="71418">MDGGRPTTARPKTSSGRAASAARANRRPPTAGRNHDRPRSPIGTPSDHTNGMVVTGRAVSRAGVVPPSAMGSRVPSRLGTANVGRPITAQRMIPPGTGHIRPLTQQGLAGVARTSSRAGTGFGNRQVFDKTYFVGIIRTKINALNSEIESLSREVDKGERDRQNLVVYEQKAEEEASEIRELQGKLMDYNMIADRLHTNADMNQMEIELSELREKNAELSQSVEDAFMARKTKEDEVKHLQAAVTQKKRENANLINAIDPELREAYERVKEESGLIKLHVRQKEMELESIMKEKAKLEEEVTKSPLKQEAVLLYERLSELQCKKNEIESEMKSEGTPEELRARFVEQVKKCNEDIAVIQKQMAEVKSGIDFAHEELRELQTEVATASNDRSERVKELKSREEHMDRFMDSYPNIRKERLEKLDSVGEEIVRTLSLISRNMHKAEAGEKVQSFDGDKVNDMLMSYVSADELQNVHLSIQEEMASIVTLRQQLADDQETLEQRERELKSELTPKPDEEEEKAKLTVEWEIVNRRVRDFEAVLSEVDARVQELLEHRSSCNSKLSGNEHFPKLQSLQVEYQTLKKGNVDLQEEFNNREKETNYDSTKEHVLALQMEYNRTLIASINQKFR</sequence>
<accession>A0AA39LFE9</accession>
<dbReference type="GO" id="GO:0005929">
    <property type="term" value="C:cilium"/>
    <property type="evidence" value="ECO:0007669"/>
    <property type="project" value="TreeGrafter"/>
</dbReference>
<evidence type="ECO:0000256" key="1">
    <source>
        <dbReference type="SAM" id="Coils"/>
    </source>
</evidence>
<dbReference type="PANTHER" id="PTHR31432">
    <property type="entry name" value="INTRAFLAGELLAR TRANSPORT PROTEIN 74 HOMOLOG"/>
    <property type="match status" value="1"/>
</dbReference>
<dbReference type="GO" id="GO:0048487">
    <property type="term" value="F:beta-tubulin binding"/>
    <property type="evidence" value="ECO:0007669"/>
    <property type="project" value="InterPro"/>
</dbReference>
<feature type="compositionally biased region" description="Low complexity" evidence="2">
    <location>
        <begin position="13"/>
        <end position="32"/>
    </location>
</feature>
<evidence type="ECO:0000313" key="3">
    <source>
        <dbReference type="EMBL" id="KAK0395150.1"/>
    </source>
</evidence>
<dbReference type="Proteomes" id="UP001175271">
    <property type="component" value="Unassembled WGS sequence"/>
</dbReference>
<evidence type="ECO:0008006" key="5">
    <source>
        <dbReference type="Google" id="ProtNLM"/>
    </source>
</evidence>